<dbReference type="EMBL" id="GG658170">
    <property type="protein sequence ID" value="EEO29854.1"/>
    <property type="molecule type" value="Genomic_DNA"/>
</dbReference>
<feature type="transmembrane region" description="Helical" evidence="1">
    <location>
        <begin position="58"/>
        <end position="78"/>
    </location>
</feature>
<protein>
    <recommendedName>
        <fullName evidence="4">Sodium bile acid symporter family protein</fullName>
    </recommendedName>
</protein>
<proteinExistence type="predicted"/>
<evidence type="ECO:0000313" key="2">
    <source>
        <dbReference type="EMBL" id="EEO29854.1"/>
    </source>
</evidence>
<dbReference type="Gene3D" id="1.20.1530.20">
    <property type="match status" value="1"/>
</dbReference>
<feature type="transmembrane region" description="Helical" evidence="1">
    <location>
        <begin position="117"/>
        <end position="137"/>
    </location>
</feature>
<dbReference type="Proteomes" id="UP000005089">
    <property type="component" value="Unassembled WGS sequence"/>
</dbReference>
<dbReference type="InterPro" id="IPR038770">
    <property type="entry name" value="Na+/solute_symporter_sf"/>
</dbReference>
<dbReference type="OrthoDB" id="9809647at2"/>
<sequence>MNTIITFVKNWTLPLGIVLGFIGFPVLWHLNFLVPYLIFTMLLLTFSKIPLSNLKFSTFHFLMVAVQLVGSVAVYAALRPVNIIIAEAAMVIIMTPTGTATAVVTQKLGGNAASLTSYMILSNLATAITAPLLFPFIHPMTAGIGFWEAFFFILQKVFPLLILPFIMAMVIRHFVPPLGQRLAKWQEWAFYLWGITLMIVIAKTIHTLVTEPNDGMMAFSLMISAAVICFVLFTCGKWVGSFFDERVTAGQAMGQKNAILAAWLSQTYLSPITAVAASSYIVWQNAFNAWQLWRQRRRTERESLLKSEEKAL</sequence>
<feature type="transmembrane region" description="Helical" evidence="1">
    <location>
        <begin position="17"/>
        <end position="46"/>
    </location>
</feature>
<dbReference type="GeneID" id="77135156"/>
<dbReference type="HOGENOM" id="CLU_077393_0_0_4"/>
<evidence type="ECO:0000256" key="1">
    <source>
        <dbReference type="SAM" id="Phobius"/>
    </source>
</evidence>
<accession>C3X9H8</accession>
<feature type="transmembrane region" description="Helical" evidence="1">
    <location>
        <begin position="190"/>
        <end position="209"/>
    </location>
</feature>
<evidence type="ECO:0000313" key="3">
    <source>
        <dbReference type="Proteomes" id="UP000005089"/>
    </source>
</evidence>
<dbReference type="eggNOG" id="COG0385">
    <property type="taxonomic scope" value="Bacteria"/>
</dbReference>
<organism evidence="2 3">
    <name type="scientific">Oxalobacter formigenes OXCC13</name>
    <dbReference type="NCBI Taxonomy" id="556269"/>
    <lineage>
        <taxon>Bacteria</taxon>
        <taxon>Pseudomonadati</taxon>
        <taxon>Pseudomonadota</taxon>
        <taxon>Betaproteobacteria</taxon>
        <taxon>Burkholderiales</taxon>
        <taxon>Oxalobacteraceae</taxon>
        <taxon>Oxalobacter</taxon>
    </lineage>
</organism>
<keyword evidence="3" id="KW-1185">Reference proteome</keyword>
<feature type="transmembrane region" description="Helical" evidence="1">
    <location>
        <begin position="149"/>
        <end position="170"/>
    </location>
</feature>
<dbReference type="RefSeq" id="WP_005880616.1">
    <property type="nucleotide sequence ID" value="NZ_CP019430.1"/>
</dbReference>
<feature type="transmembrane region" description="Helical" evidence="1">
    <location>
        <begin position="215"/>
        <end position="239"/>
    </location>
</feature>
<dbReference type="STRING" id="847.BRW83_1273"/>
<keyword evidence="1" id="KW-0812">Transmembrane</keyword>
<keyword evidence="1" id="KW-0472">Membrane</keyword>
<reference evidence="2 3" key="1">
    <citation type="submission" date="2009-02" db="EMBL/GenBank/DDBJ databases">
        <title>The Genome Sequence of Oxalobacter formigenes OXCC13.</title>
        <authorList>
            <consortium name="The Broad Institute Genome Sequencing Platform"/>
            <person name="Ward D."/>
            <person name="Young S.K."/>
            <person name="Kodira C.D."/>
            <person name="Zeng Q."/>
            <person name="Koehrsen M."/>
            <person name="Alvarado L."/>
            <person name="Berlin A."/>
            <person name="Borenstein D."/>
            <person name="Chen Z."/>
            <person name="Engels R."/>
            <person name="Freedman E."/>
            <person name="Gellesch M."/>
            <person name="Goldberg J."/>
            <person name="Griggs A."/>
            <person name="Gujja S."/>
            <person name="Heiman D."/>
            <person name="Hepburn T."/>
            <person name="Howarth C."/>
            <person name="Jen D."/>
            <person name="Larson L."/>
            <person name="Lewis B."/>
            <person name="Mehta T."/>
            <person name="Park D."/>
            <person name="Pearson M."/>
            <person name="Roberts A."/>
            <person name="Saif S."/>
            <person name="Shea T."/>
            <person name="Shenoy N."/>
            <person name="Sisk P."/>
            <person name="Stolte C."/>
            <person name="Sykes S."/>
            <person name="Walk T."/>
            <person name="White J."/>
            <person name="Yandava C."/>
            <person name="Allison M.J."/>
            <person name="Lander E."/>
            <person name="Nusbaum C."/>
            <person name="Galagan J."/>
            <person name="Birren B."/>
        </authorList>
    </citation>
    <scope>NUCLEOTIDE SEQUENCE [LARGE SCALE GENOMIC DNA]</scope>
    <source>
        <strain evidence="2 3">OXCC13</strain>
    </source>
</reference>
<evidence type="ECO:0008006" key="4">
    <source>
        <dbReference type="Google" id="ProtNLM"/>
    </source>
</evidence>
<name>C3X9H8_OXAFO</name>
<keyword evidence="1" id="KW-1133">Transmembrane helix</keyword>
<feature type="transmembrane region" description="Helical" evidence="1">
    <location>
        <begin position="260"/>
        <end position="283"/>
    </location>
</feature>
<gene>
    <name evidence="2" type="ORF">OFBG_00882</name>
</gene>
<feature type="transmembrane region" description="Helical" evidence="1">
    <location>
        <begin position="84"/>
        <end position="105"/>
    </location>
</feature>
<dbReference type="AlphaFoldDB" id="C3X9H8"/>